<dbReference type="InterPro" id="IPR027417">
    <property type="entry name" value="P-loop_NTPase"/>
</dbReference>
<reference evidence="1" key="1">
    <citation type="journal article" date="2019" name="Beilstein J. Org. Chem.">
        <title>Nanangenines: drimane sesquiterpenoids as the dominant metabolite cohort of a novel Australian fungus, Aspergillus nanangensis.</title>
        <authorList>
            <person name="Lacey H.J."/>
            <person name="Gilchrist C.L.M."/>
            <person name="Crombie A."/>
            <person name="Kalaitzis J.A."/>
            <person name="Vuong D."/>
            <person name="Rutledge P.J."/>
            <person name="Turner P."/>
            <person name="Pitt J.I."/>
            <person name="Lacey E."/>
            <person name="Chooi Y.H."/>
            <person name="Piggott A.M."/>
        </authorList>
    </citation>
    <scope>NUCLEOTIDE SEQUENCE</scope>
    <source>
        <strain evidence="1">MST-FP2251</strain>
    </source>
</reference>
<dbReference type="Gene3D" id="3.40.50.300">
    <property type="entry name" value="P-loop containing nucleotide triphosphate hydrolases"/>
    <property type="match status" value="1"/>
</dbReference>
<dbReference type="PANTHER" id="PTHR48419:SF1">
    <property type="entry name" value="SULFOTRANSFERASE DOMAIN-CONTAINING PROTEIN"/>
    <property type="match status" value="1"/>
</dbReference>
<dbReference type="SUPFAM" id="SSF52540">
    <property type="entry name" value="P-loop containing nucleoside triphosphate hydrolases"/>
    <property type="match status" value="1"/>
</dbReference>
<dbReference type="Proteomes" id="UP001194746">
    <property type="component" value="Unassembled WGS sequence"/>
</dbReference>
<evidence type="ECO:0000313" key="2">
    <source>
        <dbReference type="Proteomes" id="UP001194746"/>
    </source>
</evidence>
<gene>
    <name evidence="1" type="ORF">FE257_010684</name>
</gene>
<proteinExistence type="predicted"/>
<dbReference type="EMBL" id="VCAU01000069">
    <property type="protein sequence ID" value="KAF9886943.1"/>
    <property type="molecule type" value="Genomic_DNA"/>
</dbReference>
<accession>A0AAD4CIQ6</accession>
<sequence length="342" mass="39364">MQSEPPHVFLLAQPRTASHLLVQILGLDAQPQVHWSCDKSGIFTKTRRVTSSLSRKSPAEWSDEEKHQMQSCFQQCFDILDEHRVAGEKQDKIVFAKEHCDQIWDPTAGHDPVQFPKVTVRGQPVLCQDPDNNQKKKHPNPTVFPTEYLAMWQAVFCIRHPALAFPSYCRAMVEIQKVKGLFEDTEHMVSVLETDMSLSYTRRLYDWYWSYHLANHGQDTPSPIIVDSDAMIHTPEIVYDLAQRLGLERSGVRLSWRPREEGEPADDMRKAFLRTLDTSGCIQKEKTQLPLDENGDIDGEPWKREFGERLGKVIGDCVRAAMGDYEYLQKEGIHMKSRFNHG</sequence>
<dbReference type="InterPro" id="IPR053226">
    <property type="entry name" value="Pyrrolopyrazine_biosynth_F"/>
</dbReference>
<organism evidence="1 2">
    <name type="scientific">Aspergillus nanangensis</name>
    <dbReference type="NCBI Taxonomy" id="2582783"/>
    <lineage>
        <taxon>Eukaryota</taxon>
        <taxon>Fungi</taxon>
        <taxon>Dikarya</taxon>
        <taxon>Ascomycota</taxon>
        <taxon>Pezizomycotina</taxon>
        <taxon>Eurotiomycetes</taxon>
        <taxon>Eurotiomycetidae</taxon>
        <taxon>Eurotiales</taxon>
        <taxon>Aspergillaceae</taxon>
        <taxon>Aspergillus</taxon>
        <taxon>Aspergillus subgen. Circumdati</taxon>
    </lineage>
</organism>
<keyword evidence="2" id="KW-1185">Reference proteome</keyword>
<name>A0AAD4CIQ6_ASPNN</name>
<dbReference type="PANTHER" id="PTHR48419">
    <property type="entry name" value="SULFOTRANSFERASE DOMAIN-CONTAINING PROTEIN"/>
    <property type="match status" value="1"/>
</dbReference>
<dbReference type="AlphaFoldDB" id="A0AAD4CIQ6"/>
<protein>
    <submittedName>
        <fullName evidence="1">Uncharacterized protein</fullName>
    </submittedName>
</protein>
<evidence type="ECO:0000313" key="1">
    <source>
        <dbReference type="EMBL" id="KAF9886943.1"/>
    </source>
</evidence>
<comment type="caution">
    <text evidence="1">The sequence shown here is derived from an EMBL/GenBank/DDBJ whole genome shotgun (WGS) entry which is preliminary data.</text>
</comment>
<reference evidence="1" key="2">
    <citation type="submission" date="2020-02" db="EMBL/GenBank/DDBJ databases">
        <authorList>
            <person name="Gilchrist C.L.M."/>
            <person name="Chooi Y.-H."/>
        </authorList>
    </citation>
    <scope>NUCLEOTIDE SEQUENCE</scope>
    <source>
        <strain evidence="1">MST-FP2251</strain>
    </source>
</reference>